<keyword evidence="2" id="KW-0285">Flavoprotein</keyword>
<dbReference type="GO" id="GO:0016646">
    <property type="term" value="F:oxidoreductase activity, acting on the CH-NH group of donors, NAD or NADP as acceptor"/>
    <property type="evidence" value="ECO:0007669"/>
    <property type="project" value="UniProtKB-ARBA"/>
</dbReference>
<dbReference type="AlphaFoldDB" id="A0ABD7LCH7"/>
<evidence type="ECO:0000256" key="3">
    <source>
        <dbReference type="ARBA" id="ARBA00038054"/>
    </source>
</evidence>
<dbReference type="InterPro" id="IPR002563">
    <property type="entry name" value="Flavin_Rdtase-like_dom"/>
</dbReference>
<evidence type="ECO:0000313" key="5">
    <source>
        <dbReference type="EMBL" id="SAK02277.1"/>
    </source>
</evidence>
<dbReference type="PANTHER" id="PTHR43567">
    <property type="entry name" value="FLAVOREDOXIN-RELATED-RELATED"/>
    <property type="match status" value="1"/>
</dbReference>
<feature type="domain" description="Flavin reductase like" evidence="4">
    <location>
        <begin position="12"/>
        <end position="177"/>
    </location>
</feature>
<dbReference type="PANTHER" id="PTHR43567:SF1">
    <property type="entry name" value="FLAVOREDOXIN"/>
    <property type="match status" value="1"/>
</dbReference>
<dbReference type="Proteomes" id="UP000196218">
    <property type="component" value="Unassembled WGS sequence"/>
</dbReference>
<dbReference type="SUPFAM" id="SSF50475">
    <property type="entry name" value="FMN-binding split barrel"/>
    <property type="match status" value="1"/>
</dbReference>
<accession>A0ABD7LCH7</accession>
<reference evidence="5 6" key="1">
    <citation type="submission" date="2016-04" db="EMBL/GenBank/DDBJ databases">
        <authorList>
            <person name="Peeters C."/>
        </authorList>
    </citation>
    <scope>NUCLEOTIDE SEQUENCE [LARGE SCALE GENOMIC DNA]</scope>
    <source>
        <strain evidence="5">LMG 29311</strain>
    </source>
</reference>
<protein>
    <submittedName>
        <fullName evidence="5">Flavin reductase like domain protein</fullName>
    </submittedName>
</protein>
<evidence type="ECO:0000259" key="4">
    <source>
        <dbReference type="SMART" id="SM00903"/>
    </source>
</evidence>
<comment type="caution">
    <text evidence="5">The sequence shown here is derived from an EMBL/GenBank/DDBJ whole genome shotgun (WGS) entry which is preliminary data.</text>
</comment>
<dbReference type="InterPro" id="IPR052174">
    <property type="entry name" value="Flavoredoxin"/>
</dbReference>
<name>A0ABD7LCH7_9BURK</name>
<dbReference type="SMART" id="SM00903">
    <property type="entry name" value="Flavin_Reduct"/>
    <property type="match status" value="1"/>
</dbReference>
<comment type="similarity">
    <text evidence="3">Belongs to the flavoredoxin family.</text>
</comment>
<organism evidence="5 6">
    <name type="scientific">Burkholderia multivorans</name>
    <dbReference type="NCBI Taxonomy" id="87883"/>
    <lineage>
        <taxon>Bacteria</taxon>
        <taxon>Pseudomonadati</taxon>
        <taxon>Pseudomonadota</taxon>
        <taxon>Betaproteobacteria</taxon>
        <taxon>Burkholderiales</taxon>
        <taxon>Burkholderiaceae</taxon>
        <taxon>Burkholderia</taxon>
        <taxon>Burkholderia cepacia complex</taxon>
    </lineage>
</organism>
<gene>
    <name evidence="5" type="ORF">UA18_05498</name>
</gene>
<dbReference type="EMBL" id="FKJW01000005">
    <property type="protein sequence ID" value="SAK02277.1"/>
    <property type="molecule type" value="Genomic_DNA"/>
</dbReference>
<sequence>MHAPHRVTEPNILYFGTPVVLISTLNADGTANLAPMSSAFWLGWRGVLGLANSSQTAHNLLRTRECVLNLPSPAQAHAVDRIARTTGTYPVPESKHAKGYVYEADKFGTAGLTETASHTVAPPRALECPVHLEAVVVATHGIGDDAPDLRGRIGLFEVRVQRVHVHPDLLVDGEPDRIDPDKWSPLIMSFQKFYGLGAQQVHPSRLAEIPERAYRSRDIDRARDAQHTANAVHAVHAVHDVHDGSLPGDRR</sequence>
<evidence type="ECO:0000256" key="1">
    <source>
        <dbReference type="ARBA" id="ARBA00001917"/>
    </source>
</evidence>
<evidence type="ECO:0000313" key="6">
    <source>
        <dbReference type="Proteomes" id="UP000196218"/>
    </source>
</evidence>
<proteinExistence type="inferred from homology"/>
<dbReference type="Pfam" id="PF01613">
    <property type="entry name" value="Flavin_Reduct"/>
    <property type="match status" value="1"/>
</dbReference>
<comment type="cofactor">
    <cofactor evidence="1">
        <name>FMN</name>
        <dbReference type="ChEBI" id="CHEBI:58210"/>
    </cofactor>
</comment>
<dbReference type="Gene3D" id="2.30.110.10">
    <property type="entry name" value="Electron Transport, Fmn-binding Protein, Chain A"/>
    <property type="match status" value="1"/>
</dbReference>
<evidence type="ECO:0000256" key="2">
    <source>
        <dbReference type="ARBA" id="ARBA00022630"/>
    </source>
</evidence>
<dbReference type="RefSeq" id="WP_088927387.1">
    <property type="nucleotide sequence ID" value="NZ_CADFGW010000001.1"/>
</dbReference>
<dbReference type="InterPro" id="IPR012349">
    <property type="entry name" value="Split_barrel_FMN-bd"/>
</dbReference>